<comment type="similarity">
    <text evidence="1">Belongs to the helicase family.</text>
</comment>
<dbReference type="EMBL" id="CAJGYO010000002">
    <property type="protein sequence ID" value="CAD6215411.1"/>
    <property type="molecule type" value="Genomic_DNA"/>
</dbReference>
<dbReference type="GO" id="GO:0006310">
    <property type="term" value="P:DNA recombination"/>
    <property type="evidence" value="ECO:0007669"/>
    <property type="project" value="UniProtKB-KW"/>
</dbReference>
<feature type="domain" description="DNA helicase Pif1-like DEAD-box helicase" evidence="3">
    <location>
        <begin position="940"/>
        <end position="1070"/>
    </location>
</feature>
<dbReference type="Pfam" id="PF14214">
    <property type="entry name" value="Helitron_like_N"/>
    <property type="match status" value="1"/>
</dbReference>
<proteinExistence type="inferred from homology"/>
<dbReference type="GO" id="GO:0005524">
    <property type="term" value="F:ATP binding"/>
    <property type="evidence" value="ECO:0007669"/>
    <property type="project" value="UniProtKB-KW"/>
</dbReference>
<organism evidence="6 7">
    <name type="scientific">Miscanthus lutarioriparius</name>
    <dbReference type="NCBI Taxonomy" id="422564"/>
    <lineage>
        <taxon>Eukaryota</taxon>
        <taxon>Viridiplantae</taxon>
        <taxon>Streptophyta</taxon>
        <taxon>Embryophyta</taxon>
        <taxon>Tracheophyta</taxon>
        <taxon>Spermatophyta</taxon>
        <taxon>Magnoliopsida</taxon>
        <taxon>Liliopsida</taxon>
        <taxon>Poales</taxon>
        <taxon>Poaceae</taxon>
        <taxon>PACMAD clade</taxon>
        <taxon>Panicoideae</taxon>
        <taxon>Andropogonodae</taxon>
        <taxon>Andropogoneae</taxon>
        <taxon>Saccharinae</taxon>
        <taxon>Miscanthus</taxon>
    </lineage>
</organism>
<protein>
    <recommendedName>
        <fullName evidence="1">ATP-dependent DNA helicase</fullName>
        <ecNumber evidence="1">5.6.2.3</ecNumber>
    </recommendedName>
</protein>
<comment type="cofactor">
    <cofactor evidence="1">
        <name>Mg(2+)</name>
        <dbReference type="ChEBI" id="CHEBI:18420"/>
    </cofactor>
</comment>
<dbReference type="InterPro" id="IPR049163">
    <property type="entry name" value="Pif1-like_2B_dom"/>
</dbReference>
<feature type="domain" description="Helitron helicase-like" evidence="4">
    <location>
        <begin position="350"/>
        <end position="513"/>
    </location>
</feature>
<dbReference type="GO" id="GO:0000723">
    <property type="term" value="P:telomere maintenance"/>
    <property type="evidence" value="ECO:0007669"/>
    <property type="project" value="InterPro"/>
</dbReference>
<dbReference type="Pfam" id="PF05970">
    <property type="entry name" value="PIF1"/>
    <property type="match status" value="1"/>
</dbReference>
<name>A0A811N4T2_9POAL</name>
<keyword evidence="7" id="KW-1185">Reference proteome</keyword>
<dbReference type="GO" id="GO:0006281">
    <property type="term" value="P:DNA repair"/>
    <property type="evidence" value="ECO:0007669"/>
    <property type="project" value="UniProtKB-KW"/>
</dbReference>
<dbReference type="Proteomes" id="UP000604825">
    <property type="component" value="Unassembled WGS sequence"/>
</dbReference>
<evidence type="ECO:0000259" key="5">
    <source>
        <dbReference type="Pfam" id="PF21530"/>
    </source>
</evidence>
<evidence type="ECO:0000256" key="1">
    <source>
        <dbReference type="RuleBase" id="RU363044"/>
    </source>
</evidence>
<evidence type="ECO:0000259" key="4">
    <source>
        <dbReference type="Pfam" id="PF14214"/>
    </source>
</evidence>
<comment type="catalytic activity">
    <reaction evidence="1">
        <text>ATP + H2O = ADP + phosphate + H(+)</text>
        <dbReference type="Rhea" id="RHEA:13065"/>
        <dbReference type="ChEBI" id="CHEBI:15377"/>
        <dbReference type="ChEBI" id="CHEBI:15378"/>
        <dbReference type="ChEBI" id="CHEBI:30616"/>
        <dbReference type="ChEBI" id="CHEBI:43474"/>
        <dbReference type="ChEBI" id="CHEBI:456216"/>
        <dbReference type="EC" id="5.6.2.3"/>
    </reaction>
</comment>
<keyword evidence="1" id="KW-0067">ATP-binding</keyword>
<accession>A0A811N4T2</accession>
<keyword evidence="1" id="KW-0378">Hydrolase</keyword>
<comment type="caution">
    <text evidence="6">The sequence shown here is derived from an EMBL/GenBank/DDBJ whole genome shotgun (WGS) entry which is preliminary data.</text>
</comment>
<dbReference type="OrthoDB" id="674851at2759"/>
<keyword evidence="1" id="KW-0547">Nucleotide-binding</keyword>
<dbReference type="GO" id="GO:0016787">
    <property type="term" value="F:hydrolase activity"/>
    <property type="evidence" value="ECO:0007669"/>
    <property type="project" value="UniProtKB-KW"/>
</dbReference>
<dbReference type="EC" id="5.6.2.3" evidence="1"/>
<gene>
    <name evidence="6" type="ORF">NCGR_LOCUS10665</name>
</gene>
<evidence type="ECO:0000256" key="2">
    <source>
        <dbReference type="SAM" id="MobiDB-lite"/>
    </source>
</evidence>
<dbReference type="InterPro" id="IPR025476">
    <property type="entry name" value="Helitron_helicase-like"/>
</dbReference>
<evidence type="ECO:0000259" key="3">
    <source>
        <dbReference type="Pfam" id="PF05970"/>
    </source>
</evidence>
<dbReference type="SUPFAM" id="SSF52540">
    <property type="entry name" value="P-loop containing nucleoside triphosphate hydrolases"/>
    <property type="match status" value="1"/>
</dbReference>
<keyword evidence="1" id="KW-0227">DNA damage</keyword>
<dbReference type="GO" id="GO:0043139">
    <property type="term" value="F:5'-3' DNA helicase activity"/>
    <property type="evidence" value="ECO:0007669"/>
    <property type="project" value="UniProtKB-EC"/>
</dbReference>
<reference evidence="6" key="1">
    <citation type="submission" date="2020-10" db="EMBL/GenBank/DDBJ databases">
        <authorList>
            <person name="Han B."/>
            <person name="Lu T."/>
            <person name="Zhao Q."/>
            <person name="Huang X."/>
            <person name="Zhao Y."/>
        </authorList>
    </citation>
    <scope>NUCLEOTIDE SEQUENCE</scope>
</reference>
<dbReference type="CDD" id="cd18809">
    <property type="entry name" value="SF1_C_RecD"/>
    <property type="match status" value="1"/>
</dbReference>
<feature type="domain" description="DNA helicase Pif1-like 2B" evidence="5">
    <location>
        <begin position="1172"/>
        <end position="1217"/>
    </location>
</feature>
<dbReference type="PANTHER" id="PTHR10492:SF90">
    <property type="entry name" value="ATP-DEPENDENT DNA HELICASE"/>
    <property type="match status" value="1"/>
</dbReference>
<feature type="region of interest" description="Disordered" evidence="2">
    <location>
        <begin position="1"/>
        <end position="25"/>
    </location>
</feature>
<evidence type="ECO:0000313" key="7">
    <source>
        <dbReference type="Proteomes" id="UP000604825"/>
    </source>
</evidence>
<dbReference type="Gene3D" id="3.40.50.300">
    <property type="entry name" value="P-loop containing nucleotide triphosphate hydrolases"/>
    <property type="match status" value="1"/>
</dbReference>
<feature type="compositionally biased region" description="Polar residues" evidence="2">
    <location>
        <begin position="7"/>
        <end position="20"/>
    </location>
</feature>
<keyword evidence="1" id="KW-0233">DNA recombination</keyword>
<dbReference type="PANTHER" id="PTHR10492">
    <property type="match status" value="1"/>
</dbReference>
<sequence length="1336" mass="153323">MEYQSGMAAQQPRNNSSCRIQSHDPAQCRQKRRKLLKQHRLVWGGAASAYSASLECAQFDDDFVEALKVSYPGRSYHGPPAQQCSNCHAIFWNAESVGKEARTSSGSLIYNKCCKGGRVVIPPFLPRPEPLASLARFDGGSVSNKFMKNIRRYNCLFAFTSMGANIDRTMNDGKGPPVFKICGQIHHRIGSLIPPDGRPPKFIQLYVYDTSAEVENRIASLDHEDTTASDLDPTIVQSLVNMLDEHNLFAKQFRMARDRLADNEAEDFVIRIVGPKDGDPPQYSLPTTDQLAMLVTGDLDQISALHPAFMALQYPLLFPYAERGWQAGILYTDATQSAQNAHVKLTMQDYYCYMFHYRKNEPNPYLCYGPLSSQAKVDARACVDENRLKYIVDHQAYIRMESIQGICDAISRGSQEGSEVGKMTVLPASYTGGRRYMIQNYHDGIAICREYGPPDLFVTFTCNPKWLEISEAIFEPRQRPSDRNDIIVRVFNIKLEELLHDIRCGTPFGPCNAEVPDPRNDPLGYALVAEHMIHGPYGSLQMDNRWVVPYNMFLLTKYQAHINVEWCNKTTFIKYLFKYVTKGADCSKAYLQRVKRGQQAPYDDETQTINEVKEYLDCRYICEQDACWRMFGYDIHRHYPAVERMPMHLPNENFITFSARAKMDKLVSTEFLKRTMLTQWFVCNELFPEARALTYPEFPSKWIWDQRDRRWTKRKQQHGKIGRLHYVHPSAGDRYYLRMLLLTVKGATSYEHLKFHNRTYHCTFKEACKSHGLLGDDQEWYNAFDEAAAWATSPQLRSLFVTMILFCEVGDENTFFEKIWRHLADDIIYQYRDMIGDPNYVLLDSVARDYLLDELSTLFSHSGRNIADFNLPPKTHAEYPIQHNWLIEEELSYPTDPLIDMNNPTAFLNEDQRNAFYKIVHRVQQNEPGFFCIRIWGNWGTMLSELIELTSHIIWDEALMANRKCFEALDRTFRGIEKVKNPEAADIPFGGKVIVLGGDLRQILPVVEGGTKQDVISAAIITSRLWAHVEVLSLNQNMRLVCSPNDACQQQEVTVFSRWILDIGEGKAPSFAKDGKDEPSWITIPEELLIVPGEDKLAAIVQSVYPNFETRYRDPLYLSQRAILAPTNELTDTINEYMVPLVHGREKEYLSSDTIAKATAQHEAYDLLYPIDFLNSISGNNFPQHRIVLKRGVPIMLLRNLNQRAGLCNGTRLTVTSIGEWTIEAKNMNGRHANQTFTIPRITLSLKRNKWPFVLQRRQYPIRVCYAMTINKSQGQTLLTIGIYLQKPVFTHGQLYVVVSRVTTKQGLKIYIEDDDGNPSNETRNIVYKEVLHHLS</sequence>
<dbReference type="InterPro" id="IPR010285">
    <property type="entry name" value="DNA_helicase_pif1-like_DEAD"/>
</dbReference>
<keyword evidence="1" id="KW-0347">Helicase</keyword>
<keyword evidence="1" id="KW-0234">DNA repair</keyword>
<evidence type="ECO:0000313" key="6">
    <source>
        <dbReference type="EMBL" id="CAD6215411.1"/>
    </source>
</evidence>
<dbReference type="Pfam" id="PF21530">
    <property type="entry name" value="Pif1_2B_dom"/>
    <property type="match status" value="1"/>
</dbReference>
<dbReference type="InterPro" id="IPR027417">
    <property type="entry name" value="P-loop_NTPase"/>
</dbReference>